<accession>A0A2U2DRJ6</accession>
<protein>
    <submittedName>
        <fullName evidence="2">Esterase</fullName>
    </submittedName>
</protein>
<dbReference type="EMBL" id="QFBC01000004">
    <property type="protein sequence ID" value="PWE55934.1"/>
    <property type="molecule type" value="Genomic_DNA"/>
</dbReference>
<feature type="transmembrane region" description="Helical" evidence="1">
    <location>
        <begin position="12"/>
        <end position="32"/>
    </location>
</feature>
<dbReference type="AlphaFoldDB" id="A0A2U2DRJ6"/>
<dbReference type="OrthoDB" id="9797755at2"/>
<comment type="caution">
    <text evidence="2">The sequence shown here is derived from an EMBL/GenBank/DDBJ whole genome shotgun (WGS) entry which is preliminary data.</text>
</comment>
<evidence type="ECO:0000313" key="2">
    <source>
        <dbReference type="EMBL" id="PWE55934.1"/>
    </source>
</evidence>
<proteinExistence type="predicted"/>
<keyword evidence="1" id="KW-0472">Membrane</keyword>
<dbReference type="InterPro" id="IPR029058">
    <property type="entry name" value="AB_hydrolase_fold"/>
</dbReference>
<dbReference type="Pfam" id="PF05990">
    <property type="entry name" value="DUF900"/>
    <property type="match status" value="1"/>
</dbReference>
<keyword evidence="3" id="KW-1185">Reference proteome</keyword>
<dbReference type="SUPFAM" id="SSF53474">
    <property type="entry name" value="alpha/beta-Hydrolases"/>
    <property type="match status" value="1"/>
</dbReference>
<dbReference type="Gene3D" id="3.40.50.1820">
    <property type="entry name" value="alpha/beta hydrolase"/>
    <property type="match status" value="1"/>
</dbReference>
<dbReference type="InterPro" id="IPR010297">
    <property type="entry name" value="DUF900_hydrolase"/>
</dbReference>
<organism evidence="2 3">
    <name type="scientific">Metarhizobium album</name>
    <dbReference type="NCBI Taxonomy" id="2182425"/>
    <lineage>
        <taxon>Bacteria</taxon>
        <taxon>Pseudomonadati</taxon>
        <taxon>Pseudomonadota</taxon>
        <taxon>Alphaproteobacteria</taxon>
        <taxon>Hyphomicrobiales</taxon>
        <taxon>Rhizobiaceae</taxon>
        <taxon>Metarhizobium</taxon>
    </lineage>
</organism>
<dbReference type="PANTHER" id="PTHR36513">
    <property type="entry name" value="ABC TRANSMEMBRANE TYPE-1 DOMAIN-CONTAINING PROTEIN"/>
    <property type="match status" value="1"/>
</dbReference>
<dbReference type="Proteomes" id="UP000245252">
    <property type="component" value="Unassembled WGS sequence"/>
</dbReference>
<sequence length="461" mass="49415">MQNIVAGRFNAFPGVLARLCGAVLVVGTVLMLSGCGGRPIGVMQPTGQQLPGTTAVDLLVATTRAPSEDRAILFTGERGTGLRVDAVKVSIPPEANRKVGQVQWPEKLPGDPLRDFTTVSVEPIESAAESSAWVHRHLPANRRVMVFVHGFNNRYEDAVYRFAQIVHDSHAEVTPVVFTWPSRASIFDYNYDKESTNYSRDALEELLQRLANDKSVGEVTVMAHSMGTWLAVEALRQLAIRDGRVPAKISNVILASPDLDVDVFGQQMASLGKQGPHFTLFVSQDDRALIVSRRISGNVDRLGQIDPSQEPYRSALEQAGITVIDLTKLKTGDSLNHGKFAESPEVVQLIGQRLVAGQTITDSEVGLGEAVGSVALGAAQTVGNAASVAVSTPIAVFDPRTRRNYGRQVERLGSSVGNTLTSVDTVGQAVDIGQSSGVRSVAIGGDCAAIRDRRRAGCNSR</sequence>
<reference evidence="2 3" key="1">
    <citation type="submission" date="2018-05" db="EMBL/GenBank/DDBJ databases">
        <title>The draft genome of strain NS-104.</title>
        <authorList>
            <person name="Hang P."/>
            <person name="Jiang J."/>
        </authorList>
    </citation>
    <scope>NUCLEOTIDE SEQUENCE [LARGE SCALE GENOMIC DNA]</scope>
    <source>
        <strain evidence="2 3">NS-104</strain>
    </source>
</reference>
<evidence type="ECO:0000256" key="1">
    <source>
        <dbReference type="SAM" id="Phobius"/>
    </source>
</evidence>
<dbReference type="PANTHER" id="PTHR36513:SF1">
    <property type="entry name" value="TRANSMEMBRANE PROTEIN"/>
    <property type="match status" value="1"/>
</dbReference>
<evidence type="ECO:0000313" key="3">
    <source>
        <dbReference type="Proteomes" id="UP000245252"/>
    </source>
</evidence>
<gene>
    <name evidence="2" type="ORF">DEM27_10800</name>
</gene>
<keyword evidence="1" id="KW-0812">Transmembrane</keyword>
<keyword evidence="1" id="KW-1133">Transmembrane helix</keyword>
<name>A0A2U2DRJ6_9HYPH</name>